<accession>A0ABN9RDA1</accession>
<evidence type="ECO:0000313" key="2">
    <source>
        <dbReference type="EMBL" id="CAK0816276.1"/>
    </source>
</evidence>
<reference evidence="2" key="1">
    <citation type="submission" date="2023-10" db="EMBL/GenBank/DDBJ databases">
        <authorList>
            <person name="Chen Y."/>
            <person name="Shah S."/>
            <person name="Dougan E. K."/>
            <person name="Thang M."/>
            <person name="Chan C."/>
        </authorList>
    </citation>
    <scope>NUCLEOTIDE SEQUENCE [LARGE SCALE GENOMIC DNA]</scope>
</reference>
<protein>
    <recommendedName>
        <fullName evidence="4">Band 7 domain-containing protein</fullName>
    </recommendedName>
</protein>
<evidence type="ECO:0008006" key="4">
    <source>
        <dbReference type="Google" id="ProtNLM"/>
    </source>
</evidence>
<organism evidence="2 3">
    <name type="scientific">Prorocentrum cordatum</name>
    <dbReference type="NCBI Taxonomy" id="2364126"/>
    <lineage>
        <taxon>Eukaryota</taxon>
        <taxon>Sar</taxon>
        <taxon>Alveolata</taxon>
        <taxon>Dinophyceae</taxon>
        <taxon>Prorocentrales</taxon>
        <taxon>Prorocentraceae</taxon>
        <taxon>Prorocentrum</taxon>
    </lineage>
</organism>
<name>A0ABN9RDA1_9DINO</name>
<evidence type="ECO:0000256" key="1">
    <source>
        <dbReference type="SAM" id="MobiDB-lite"/>
    </source>
</evidence>
<sequence length="394" mass="41379">MSENPSAFASALTAAASGAGVAVAFDGGVPNVSPPSITTPTFWQVGAVGDPHLVNVHGQHFDIMRPGRHEFIRIPTRAWEGPGVVLLHVGALVERQGASCADMYIQHVNITGRWTGSKVGVQYDARWRAPPAVWRKYGKVALKVVQGRTEKGTPYLNLLARNLRRAGLPVGGLLGEDDHTAAATADDRCKKTVSLLQTGSAESSTYRRAASKKAHSKSDPRAYVVEGTVTSLLSSGTEEQISDLVASVLADILNVLKSQLAVAATEAPTAAPTPSPSASPTPSPTPTRLLRRLRARQLRRQRHRRRRQTSGAPADIGSPAVPVSSVLAGPRGAGAPMSAALVAEGGTILATMMIALDRAIVRRGVAAPNLARHAQFAVVDASVSPTTSRKNAAV</sequence>
<dbReference type="EMBL" id="CAUYUJ010006147">
    <property type="protein sequence ID" value="CAK0816276.1"/>
    <property type="molecule type" value="Genomic_DNA"/>
</dbReference>
<feature type="compositionally biased region" description="Basic residues" evidence="1">
    <location>
        <begin position="289"/>
        <end position="308"/>
    </location>
</feature>
<feature type="compositionally biased region" description="Pro residues" evidence="1">
    <location>
        <begin position="271"/>
        <end position="285"/>
    </location>
</feature>
<dbReference type="Proteomes" id="UP001189429">
    <property type="component" value="Unassembled WGS sequence"/>
</dbReference>
<feature type="region of interest" description="Disordered" evidence="1">
    <location>
        <begin position="267"/>
        <end position="323"/>
    </location>
</feature>
<comment type="caution">
    <text evidence="2">The sequence shown here is derived from an EMBL/GenBank/DDBJ whole genome shotgun (WGS) entry which is preliminary data.</text>
</comment>
<proteinExistence type="predicted"/>
<gene>
    <name evidence="2" type="ORF">PCOR1329_LOCUS19296</name>
</gene>
<evidence type="ECO:0000313" key="3">
    <source>
        <dbReference type="Proteomes" id="UP001189429"/>
    </source>
</evidence>
<keyword evidence="3" id="KW-1185">Reference proteome</keyword>